<organism evidence="2 3">
    <name type="scientific">Anaerobaca lacustris</name>
    <dbReference type="NCBI Taxonomy" id="3044600"/>
    <lineage>
        <taxon>Bacteria</taxon>
        <taxon>Pseudomonadati</taxon>
        <taxon>Planctomycetota</taxon>
        <taxon>Phycisphaerae</taxon>
        <taxon>Sedimentisphaerales</taxon>
        <taxon>Anaerobacaceae</taxon>
        <taxon>Anaerobaca</taxon>
    </lineage>
</organism>
<protein>
    <submittedName>
        <fullName evidence="2">Uncharacterized protein</fullName>
    </submittedName>
</protein>
<proteinExistence type="predicted"/>
<evidence type="ECO:0000313" key="2">
    <source>
        <dbReference type="EMBL" id="MDI6449354.1"/>
    </source>
</evidence>
<evidence type="ECO:0000313" key="3">
    <source>
        <dbReference type="Proteomes" id="UP001431776"/>
    </source>
</evidence>
<reference evidence="2" key="1">
    <citation type="submission" date="2023-05" db="EMBL/GenBank/DDBJ databases">
        <title>Anaerotaeda fermentans gen. nov., sp. nov., a novel anaerobic planctomycete of the new family within the order Sedimentisphaerales isolated from Taman Peninsula, Russia.</title>
        <authorList>
            <person name="Khomyakova M.A."/>
            <person name="Merkel A.Y."/>
            <person name="Slobodkin A.I."/>
        </authorList>
    </citation>
    <scope>NUCLEOTIDE SEQUENCE</scope>
    <source>
        <strain evidence="2">M17dextr</strain>
    </source>
</reference>
<dbReference type="EMBL" id="JASCXX010000010">
    <property type="protein sequence ID" value="MDI6449354.1"/>
    <property type="molecule type" value="Genomic_DNA"/>
</dbReference>
<dbReference type="Proteomes" id="UP001431776">
    <property type="component" value="Unassembled WGS sequence"/>
</dbReference>
<gene>
    <name evidence="2" type="ORF">QJ522_09905</name>
</gene>
<dbReference type="AlphaFoldDB" id="A0AAW6TYQ6"/>
<feature type="region of interest" description="Disordered" evidence="1">
    <location>
        <begin position="171"/>
        <end position="212"/>
    </location>
</feature>
<sequence>MTKPNDDLEAVRTVVQALEPFDSKDRDRIIRWSREKLGMGSVTTQGALSGAPAGAAHGSTTKADTAGTAPVAAIVGGTDLRSFVLAKSPKNNNHLAAVVAYYYHFEAPHAERREYISKEDLIDACRKADRERPARPAQVLVNAYGSGLLDKGERGQYRLNSVGENLVAMVLPEGNDSTSRATAPRSRKTKAKKKVGTTKKPTTRTKKPMSKS</sequence>
<feature type="compositionally biased region" description="Basic residues" evidence="1">
    <location>
        <begin position="185"/>
        <end position="212"/>
    </location>
</feature>
<keyword evidence="3" id="KW-1185">Reference proteome</keyword>
<comment type="caution">
    <text evidence="2">The sequence shown here is derived from an EMBL/GenBank/DDBJ whole genome shotgun (WGS) entry which is preliminary data.</text>
</comment>
<evidence type="ECO:0000256" key="1">
    <source>
        <dbReference type="SAM" id="MobiDB-lite"/>
    </source>
</evidence>
<dbReference type="RefSeq" id="WP_349244762.1">
    <property type="nucleotide sequence ID" value="NZ_JASCXX010000010.1"/>
</dbReference>
<name>A0AAW6TYQ6_9BACT</name>
<accession>A0AAW6TYQ6</accession>